<evidence type="ECO:0000259" key="5">
    <source>
        <dbReference type="PROSITE" id="PS50076"/>
    </source>
</evidence>
<dbReference type="PANTHER" id="PTHR14021">
    <property type="entry name" value="IRON-SULFUR CLUSTER CO-CHAPERONE PROTEIN HSCB"/>
    <property type="match status" value="1"/>
</dbReference>
<protein>
    <recommendedName>
        <fullName evidence="4">Co-chaperone protein HscB homolog</fullName>
    </recommendedName>
</protein>
<keyword evidence="2 4" id="KW-0143">Chaperone</keyword>
<dbReference type="GO" id="GO:0051259">
    <property type="term" value="P:protein complex oligomerization"/>
    <property type="evidence" value="ECO:0007669"/>
    <property type="project" value="InterPro"/>
</dbReference>
<keyword evidence="7" id="KW-1185">Reference proteome</keyword>
<evidence type="ECO:0000313" key="6">
    <source>
        <dbReference type="EMBL" id="MBH9575730.1"/>
    </source>
</evidence>
<name>A0A931J3Z0_9BURK</name>
<dbReference type="SUPFAM" id="SSF46565">
    <property type="entry name" value="Chaperone J-domain"/>
    <property type="match status" value="1"/>
</dbReference>
<dbReference type="InterPro" id="IPR036386">
    <property type="entry name" value="HscB_C_sf"/>
</dbReference>
<reference evidence="6" key="1">
    <citation type="submission" date="2020-12" db="EMBL/GenBank/DDBJ databases">
        <title>The genome sequence of Inhella sp. 1Y17.</title>
        <authorList>
            <person name="Liu Y."/>
        </authorList>
    </citation>
    <scope>NUCLEOTIDE SEQUENCE</scope>
    <source>
        <strain evidence="6">1Y17</strain>
    </source>
</reference>
<proteinExistence type="inferred from homology"/>
<dbReference type="InterPro" id="IPR009073">
    <property type="entry name" value="HscB_oligo_C"/>
</dbReference>
<comment type="caution">
    <text evidence="6">The sequence shown here is derived from an EMBL/GenBank/DDBJ whole genome shotgun (WGS) entry which is preliminary data.</text>
</comment>
<dbReference type="SMART" id="SM00271">
    <property type="entry name" value="DnaJ"/>
    <property type="match status" value="1"/>
</dbReference>
<dbReference type="EMBL" id="JAEDAK010000001">
    <property type="protein sequence ID" value="MBH9575730.1"/>
    <property type="molecule type" value="Genomic_DNA"/>
</dbReference>
<dbReference type="InterPro" id="IPR001623">
    <property type="entry name" value="DnaJ_domain"/>
</dbReference>
<evidence type="ECO:0000256" key="4">
    <source>
        <dbReference type="HAMAP-Rule" id="MF_00682"/>
    </source>
</evidence>
<comment type="similarity">
    <text evidence="1 4">Belongs to the HscB family.</text>
</comment>
<dbReference type="GO" id="GO:0051087">
    <property type="term" value="F:protein-folding chaperone binding"/>
    <property type="evidence" value="ECO:0007669"/>
    <property type="project" value="InterPro"/>
</dbReference>
<dbReference type="GO" id="GO:0006457">
    <property type="term" value="P:protein folding"/>
    <property type="evidence" value="ECO:0007669"/>
    <property type="project" value="UniProtKB-UniRule"/>
</dbReference>
<dbReference type="Proteomes" id="UP000613266">
    <property type="component" value="Unassembled WGS sequence"/>
</dbReference>
<sequence length="175" mass="20147">MQLAARDDFELFGLEPRYRLDRAELDARWKRLAAQVHPDRHLGQGAAAQAQAMQWALRVNEAYRRLRDPLQRGAYLCEQRGAPIQAESNTHMCMAFLGEQMAWREALDEADEESAIDQLQAQVKRRQHGLFDTVARELDDADGSPQRAAQAVRSLMFVARFLQDIERRRDALFPL</sequence>
<dbReference type="RefSeq" id="WP_198109329.1">
    <property type="nucleotide sequence ID" value="NZ_JAEDAK010000001.1"/>
</dbReference>
<dbReference type="InterPro" id="IPR004640">
    <property type="entry name" value="HscB"/>
</dbReference>
<evidence type="ECO:0000256" key="3">
    <source>
        <dbReference type="ARBA" id="ARBA00025596"/>
    </source>
</evidence>
<dbReference type="HAMAP" id="MF_00682">
    <property type="entry name" value="HscB"/>
    <property type="match status" value="1"/>
</dbReference>
<comment type="subunit">
    <text evidence="4">Interacts with HscA and stimulates its ATPase activity.</text>
</comment>
<dbReference type="InterPro" id="IPR036869">
    <property type="entry name" value="J_dom_sf"/>
</dbReference>
<dbReference type="GO" id="GO:0044571">
    <property type="term" value="P:[2Fe-2S] cluster assembly"/>
    <property type="evidence" value="ECO:0007669"/>
    <property type="project" value="InterPro"/>
</dbReference>
<dbReference type="GO" id="GO:1990230">
    <property type="term" value="C:iron-sulfur cluster transfer complex"/>
    <property type="evidence" value="ECO:0007669"/>
    <property type="project" value="TreeGrafter"/>
</dbReference>
<dbReference type="AlphaFoldDB" id="A0A931J3Z0"/>
<comment type="function">
    <text evidence="3 4">Co-chaperone involved in the maturation of iron-sulfur cluster-containing proteins. Seems to help targeting proteins to be folded toward HscA.</text>
</comment>
<accession>A0A931J3Z0</accession>
<evidence type="ECO:0000313" key="7">
    <source>
        <dbReference type="Proteomes" id="UP000613266"/>
    </source>
</evidence>
<dbReference type="PANTHER" id="PTHR14021:SF15">
    <property type="entry name" value="IRON-SULFUR CLUSTER CO-CHAPERONE PROTEIN HSCB"/>
    <property type="match status" value="1"/>
</dbReference>
<feature type="domain" description="J" evidence="5">
    <location>
        <begin position="7"/>
        <end position="79"/>
    </location>
</feature>
<dbReference type="Pfam" id="PF07743">
    <property type="entry name" value="HSCB_C"/>
    <property type="match status" value="1"/>
</dbReference>
<dbReference type="Gene3D" id="1.10.287.110">
    <property type="entry name" value="DnaJ domain"/>
    <property type="match status" value="1"/>
</dbReference>
<organism evidence="6 7">
    <name type="scientific">Inhella proteolytica</name>
    <dbReference type="NCBI Taxonomy" id="2795029"/>
    <lineage>
        <taxon>Bacteria</taxon>
        <taxon>Pseudomonadati</taxon>
        <taxon>Pseudomonadota</taxon>
        <taxon>Betaproteobacteria</taxon>
        <taxon>Burkholderiales</taxon>
        <taxon>Sphaerotilaceae</taxon>
        <taxon>Inhella</taxon>
    </lineage>
</organism>
<gene>
    <name evidence="4 6" type="primary">hscB</name>
    <name evidence="6" type="ORF">I7X39_02320</name>
</gene>
<evidence type="ECO:0000256" key="2">
    <source>
        <dbReference type="ARBA" id="ARBA00023186"/>
    </source>
</evidence>
<dbReference type="SUPFAM" id="SSF47144">
    <property type="entry name" value="HSC20 (HSCB), C-terminal oligomerisation domain"/>
    <property type="match status" value="1"/>
</dbReference>
<evidence type="ECO:0000256" key="1">
    <source>
        <dbReference type="ARBA" id="ARBA00010476"/>
    </source>
</evidence>
<dbReference type="GO" id="GO:0001671">
    <property type="term" value="F:ATPase activator activity"/>
    <property type="evidence" value="ECO:0007669"/>
    <property type="project" value="InterPro"/>
</dbReference>
<dbReference type="PROSITE" id="PS50076">
    <property type="entry name" value="DNAJ_2"/>
    <property type="match status" value="1"/>
</dbReference>
<dbReference type="Gene3D" id="1.20.1280.20">
    <property type="entry name" value="HscB, C-terminal domain"/>
    <property type="match status" value="1"/>
</dbReference>
<dbReference type="NCBIfam" id="TIGR00714">
    <property type="entry name" value="hscB"/>
    <property type="match status" value="1"/>
</dbReference>